<dbReference type="Gene3D" id="3.40.50.720">
    <property type="entry name" value="NAD(P)-binding Rossmann-like Domain"/>
    <property type="match status" value="1"/>
</dbReference>
<evidence type="ECO:0000256" key="6">
    <source>
        <dbReference type="ARBA" id="ARBA00093197"/>
    </source>
</evidence>
<comment type="catalytic activity">
    <reaction evidence="5">
        <text>L-pipecolate + NAD(+) = Delta(1)-piperideine-2-carboxylate + NADH + H(+)</text>
        <dbReference type="Rhea" id="RHEA:30807"/>
        <dbReference type="ChEBI" id="CHEBI:15378"/>
        <dbReference type="ChEBI" id="CHEBI:57540"/>
        <dbReference type="ChEBI" id="CHEBI:57945"/>
        <dbReference type="ChEBI" id="CHEBI:61185"/>
        <dbReference type="ChEBI" id="CHEBI:77631"/>
        <dbReference type="EC" id="1.5.1.1"/>
    </reaction>
    <physiologicalReaction direction="right-to-left" evidence="5">
        <dbReference type="Rhea" id="RHEA:30809"/>
    </physiologicalReaction>
</comment>
<comment type="caution">
    <text evidence="18">The sequence shown here is derived from an EMBL/GenBank/DDBJ whole genome shotgun (WGS) entry which is preliminary data.</text>
</comment>
<dbReference type="EC" id="1.5.1.25" evidence="2"/>
<evidence type="ECO:0000256" key="4">
    <source>
        <dbReference type="ARBA" id="ARBA00033420"/>
    </source>
</evidence>
<dbReference type="FunFam" id="3.40.50.720:FF:000241">
    <property type="entry name" value="ketimine reductase mu-crystallin"/>
    <property type="match status" value="1"/>
</dbReference>
<dbReference type="PANTHER" id="PTHR13812">
    <property type="entry name" value="KETIMINE REDUCTASE MU-CRYSTALLIN"/>
    <property type="match status" value="1"/>
</dbReference>
<comment type="catalytic activity">
    <reaction evidence="13">
        <text>L-proline + NAD(+) = 1-pyrroline-2-carboxylate + NADH + H(+)</text>
        <dbReference type="Rhea" id="RHEA:20321"/>
        <dbReference type="ChEBI" id="CHEBI:15378"/>
        <dbReference type="ChEBI" id="CHEBI:39785"/>
        <dbReference type="ChEBI" id="CHEBI:57540"/>
        <dbReference type="ChEBI" id="CHEBI:57945"/>
        <dbReference type="ChEBI" id="CHEBI:60039"/>
        <dbReference type="EC" id="1.5.1.1"/>
    </reaction>
    <physiologicalReaction direction="right-to-left" evidence="13">
        <dbReference type="Rhea" id="RHEA:20323"/>
    </physiologicalReaction>
</comment>
<evidence type="ECO:0000256" key="16">
    <source>
        <dbReference type="ARBA" id="ARBA00093598"/>
    </source>
</evidence>
<evidence type="ECO:0000256" key="1">
    <source>
        <dbReference type="ARBA" id="ARBA00008903"/>
    </source>
</evidence>
<evidence type="ECO:0000256" key="2">
    <source>
        <dbReference type="ARBA" id="ARBA00012883"/>
    </source>
</evidence>
<evidence type="ECO:0000256" key="3">
    <source>
        <dbReference type="ARBA" id="ARBA00015173"/>
    </source>
</evidence>
<comment type="catalytic activity">
    <reaction evidence="12">
        <text>(3R)-1,4-thiomorpholine-3-carboxylate + NADP(+) = 3,4-dehydrothiomorpholine-3-carboxylate + NADPH + 2 H(+)</text>
        <dbReference type="Rhea" id="RHEA:12500"/>
        <dbReference type="ChEBI" id="CHEBI:15378"/>
        <dbReference type="ChEBI" id="CHEBI:57783"/>
        <dbReference type="ChEBI" id="CHEBI:58349"/>
        <dbReference type="ChEBI" id="CHEBI:58517"/>
        <dbReference type="ChEBI" id="CHEBI:176873"/>
        <dbReference type="EC" id="1.5.1.25"/>
    </reaction>
    <physiologicalReaction direction="right-to-left" evidence="12">
        <dbReference type="Rhea" id="RHEA:12502"/>
    </physiologicalReaction>
</comment>
<evidence type="ECO:0000313" key="18">
    <source>
        <dbReference type="EMBL" id="KAF6026120.1"/>
    </source>
</evidence>
<gene>
    <name evidence="18" type="ORF">EB796_015568</name>
</gene>
<dbReference type="PANTHER" id="PTHR13812:SF19">
    <property type="entry name" value="KETIMINE REDUCTASE MU-CRYSTALLIN"/>
    <property type="match status" value="1"/>
</dbReference>
<evidence type="ECO:0000256" key="8">
    <source>
        <dbReference type="ARBA" id="ARBA00093226"/>
    </source>
</evidence>
<evidence type="ECO:0000256" key="15">
    <source>
        <dbReference type="ARBA" id="ARBA00093567"/>
    </source>
</evidence>
<evidence type="ECO:0000256" key="17">
    <source>
        <dbReference type="ARBA" id="ARBA00093650"/>
    </source>
</evidence>
<proteinExistence type="inferred from homology"/>
<dbReference type="GO" id="GO:0042562">
    <property type="term" value="F:hormone binding"/>
    <property type="evidence" value="ECO:0007669"/>
    <property type="project" value="TreeGrafter"/>
</dbReference>
<dbReference type="Pfam" id="PF02423">
    <property type="entry name" value="OCD_Mu_crystall"/>
    <property type="match status" value="1"/>
</dbReference>
<evidence type="ECO:0000256" key="10">
    <source>
        <dbReference type="ARBA" id="ARBA00093248"/>
    </source>
</evidence>
<dbReference type="EMBL" id="VXIV02002345">
    <property type="protein sequence ID" value="KAF6026120.1"/>
    <property type="molecule type" value="Genomic_DNA"/>
</dbReference>
<reference evidence="18" key="1">
    <citation type="submission" date="2020-06" db="EMBL/GenBank/DDBJ databases">
        <title>Draft genome of Bugula neritina, a colonial animal packing powerful symbionts and potential medicines.</title>
        <authorList>
            <person name="Rayko M."/>
        </authorList>
    </citation>
    <scope>NUCLEOTIDE SEQUENCE [LARGE SCALE GENOMIC DNA]</scope>
    <source>
        <strain evidence="18">Kwan_BN1</strain>
    </source>
</reference>
<evidence type="ECO:0000256" key="12">
    <source>
        <dbReference type="ARBA" id="ARBA00093263"/>
    </source>
</evidence>
<evidence type="ECO:0000256" key="11">
    <source>
        <dbReference type="ARBA" id="ARBA00093250"/>
    </source>
</evidence>
<comment type="catalytic activity">
    <reaction evidence="11">
        <text>(S)-cystathionine ketimine + NADH + 2 H(+) = (3R,5S)-2,3,5,6,7-pentahydro-1,4-thiazepine-3,5-dicarboxylate + NAD(+)</text>
        <dbReference type="Rhea" id="RHEA:68032"/>
        <dbReference type="ChEBI" id="CHEBI:15378"/>
        <dbReference type="ChEBI" id="CHEBI:57540"/>
        <dbReference type="ChEBI" id="CHEBI:57945"/>
        <dbReference type="ChEBI" id="CHEBI:176808"/>
        <dbReference type="ChEBI" id="CHEBI:176810"/>
    </reaction>
    <physiologicalReaction direction="left-to-right" evidence="11">
        <dbReference type="Rhea" id="RHEA:68033"/>
    </physiologicalReaction>
</comment>
<comment type="catalytic activity">
    <reaction evidence="14">
        <text>L-pipecolate + NADP(+) = Delta(1)-piperideine-2-carboxylate + NADPH + H(+)</text>
        <dbReference type="Rhea" id="RHEA:12524"/>
        <dbReference type="ChEBI" id="CHEBI:15378"/>
        <dbReference type="ChEBI" id="CHEBI:57783"/>
        <dbReference type="ChEBI" id="CHEBI:58349"/>
        <dbReference type="ChEBI" id="CHEBI:61185"/>
        <dbReference type="ChEBI" id="CHEBI:77631"/>
        <dbReference type="EC" id="1.5.1.1"/>
    </reaction>
    <physiologicalReaction direction="right-to-left" evidence="14">
        <dbReference type="Rhea" id="RHEA:12526"/>
    </physiologicalReaction>
</comment>
<protein>
    <recommendedName>
        <fullName evidence="3">Ketimine reductase mu-crystallin</fullName>
        <ecNumber evidence="16">1.5.1.1</ecNumber>
        <ecNumber evidence="2">1.5.1.25</ecNumber>
    </recommendedName>
    <alternativeName>
        <fullName evidence="17">1-piperideine-2-carboxylate/1-pyrroline-2-carboxylate reductase</fullName>
    </alternativeName>
    <alternativeName>
        <fullName evidence="4">NADP-regulated thyroid-hormone-binding protein</fullName>
    </alternativeName>
</protein>
<comment type="catalytic activity">
    <reaction evidence="6">
        <text>Delta(2)-thiazoline-2-carboxylate + NADPH + 2 H(+) = L-thiazolidine-2-carboxylate + NADP(+)</text>
        <dbReference type="Rhea" id="RHEA:68072"/>
        <dbReference type="ChEBI" id="CHEBI:15378"/>
        <dbReference type="ChEBI" id="CHEBI:57783"/>
        <dbReference type="ChEBI" id="CHEBI:58349"/>
        <dbReference type="ChEBI" id="CHEBI:176895"/>
        <dbReference type="ChEBI" id="CHEBI:176896"/>
    </reaction>
    <physiologicalReaction direction="left-to-right" evidence="6">
        <dbReference type="Rhea" id="RHEA:68073"/>
    </physiologicalReaction>
</comment>
<sequence>MADHDSRIVSLSAQQVRDLLCMKDVIRVVESGLANFSKGPDGGVVQPVRSVVKIDKPDGQTGQGFFGVMPAYSADDNILACKIVSFYPGNAKYKKATHMANIMVYDPKYGELKAIMDGEVITAMRTAAASAVATKWLVPKTEEKLVLGILGAGVQARSHYEALKVIYDFSEVRVWSLTMESAMKCADELGGVACLTAEDVVRGADIVVTATFAQTPILKKIWVKPGAHINAVGACRADWSEVDPELMRDSVIYVDSKEAAMKEAGDIIISKADIYAEIGEIVNGSKEVKTDPITVFKSLGLGIEDAVTGKLAYEMYLAKSTKP</sequence>
<dbReference type="GO" id="GO:0047127">
    <property type="term" value="F:thiomorpholine-carboxylate dehydrogenase activity"/>
    <property type="evidence" value="ECO:0007669"/>
    <property type="project" value="UniProtKB-EC"/>
</dbReference>
<evidence type="ECO:0000256" key="9">
    <source>
        <dbReference type="ARBA" id="ARBA00093227"/>
    </source>
</evidence>
<dbReference type="InterPro" id="IPR003462">
    <property type="entry name" value="ODC_Mu_crystall"/>
</dbReference>
<accession>A0A7J7JIL4</accession>
<dbReference type="SUPFAM" id="SSF51735">
    <property type="entry name" value="NAD(P)-binding Rossmann-fold domains"/>
    <property type="match status" value="1"/>
</dbReference>
<evidence type="ECO:0000256" key="14">
    <source>
        <dbReference type="ARBA" id="ARBA00093273"/>
    </source>
</evidence>
<comment type="catalytic activity">
    <reaction evidence="10">
        <text>(R)-lanthionine ketimine + NADPH + 2 H(+) = (3R,5R)-1,4-thiomorpholine-3,5-dicarboxylate + NADP(+)</text>
        <dbReference type="Rhea" id="RHEA:68040"/>
        <dbReference type="ChEBI" id="CHEBI:15378"/>
        <dbReference type="ChEBI" id="CHEBI:57783"/>
        <dbReference type="ChEBI" id="CHEBI:58349"/>
        <dbReference type="ChEBI" id="CHEBI:176891"/>
        <dbReference type="ChEBI" id="CHEBI:176892"/>
    </reaction>
    <physiologicalReaction direction="left-to-right" evidence="10">
        <dbReference type="Rhea" id="RHEA:68041"/>
    </physiologicalReaction>
</comment>
<dbReference type="InterPro" id="IPR036291">
    <property type="entry name" value="NAD(P)-bd_dom_sf"/>
</dbReference>
<name>A0A7J7JIL4_BUGNE</name>
<dbReference type="EC" id="1.5.1.1" evidence="16"/>
<dbReference type="PIRSF" id="PIRSF001439">
    <property type="entry name" value="CryM"/>
    <property type="match status" value="1"/>
</dbReference>
<comment type="subunit">
    <text evidence="15">Homodimer. Binds the thyroid hormone triiodothyronine (T3); T3 binding inhibits enzymatic activity.</text>
</comment>
<comment type="catalytic activity">
    <reaction evidence="7">
        <text>L-proline + NADP(+) = 1-pyrroline-2-carboxylate + NADPH + H(+)</text>
        <dbReference type="Rhea" id="RHEA:20317"/>
        <dbReference type="ChEBI" id="CHEBI:15378"/>
        <dbReference type="ChEBI" id="CHEBI:39785"/>
        <dbReference type="ChEBI" id="CHEBI:57783"/>
        <dbReference type="ChEBI" id="CHEBI:58349"/>
        <dbReference type="ChEBI" id="CHEBI:60039"/>
        <dbReference type="EC" id="1.5.1.1"/>
    </reaction>
    <physiologicalReaction direction="right-to-left" evidence="7">
        <dbReference type="Rhea" id="RHEA:20319"/>
    </physiologicalReaction>
</comment>
<dbReference type="InterPro" id="IPR023401">
    <property type="entry name" value="ODC_N"/>
</dbReference>
<comment type="catalytic activity">
    <reaction evidence="8">
        <text>(3R)-1,4-thiomorpholine-3-carboxylate + NAD(+) = 3,4-dehydrothiomorpholine-3-carboxylate + NADH + 2 H(+)</text>
        <dbReference type="Rhea" id="RHEA:12504"/>
        <dbReference type="ChEBI" id="CHEBI:15378"/>
        <dbReference type="ChEBI" id="CHEBI:57540"/>
        <dbReference type="ChEBI" id="CHEBI:57945"/>
        <dbReference type="ChEBI" id="CHEBI:58517"/>
        <dbReference type="ChEBI" id="CHEBI:176873"/>
        <dbReference type="EC" id="1.5.1.25"/>
    </reaction>
    <physiologicalReaction direction="right-to-left" evidence="8">
        <dbReference type="Rhea" id="RHEA:12506"/>
    </physiologicalReaction>
</comment>
<dbReference type="Proteomes" id="UP000593567">
    <property type="component" value="Unassembled WGS sequence"/>
</dbReference>
<evidence type="ECO:0000256" key="7">
    <source>
        <dbReference type="ARBA" id="ARBA00093203"/>
    </source>
</evidence>
<dbReference type="Gene3D" id="3.30.1780.10">
    <property type="entry name" value="ornithine cyclodeaminase, domain 1"/>
    <property type="match status" value="1"/>
</dbReference>
<dbReference type="OrthoDB" id="41492at2759"/>
<keyword evidence="19" id="KW-1185">Reference proteome</keyword>
<evidence type="ECO:0000256" key="13">
    <source>
        <dbReference type="ARBA" id="ARBA00093264"/>
    </source>
</evidence>
<dbReference type="GO" id="GO:0005737">
    <property type="term" value="C:cytoplasm"/>
    <property type="evidence" value="ECO:0007669"/>
    <property type="project" value="TreeGrafter"/>
</dbReference>
<comment type="similarity">
    <text evidence="1">Belongs to the ornithine cyclodeaminase/mu-crystallin family.</text>
</comment>
<evidence type="ECO:0000313" key="19">
    <source>
        <dbReference type="Proteomes" id="UP000593567"/>
    </source>
</evidence>
<comment type="catalytic activity">
    <reaction evidence="9">
        <text>(S)-cystathionine ketimine + NADPH + 2 H(+) = (3R,5S)-2,3,5,6,7-pentahydro-1,4-thiazepine-3,5-dicarboxylate + NADP(+)</text>
        <dbReference type="Rhea" id="RHEA:68036"/>
        <dbReference type="ChEBI" id="CHEBI:15378"/>
        <dbReference type="ChEBI" id="CHEBI:57783"/>
        <dbReference type="ChEBI" id="CHEBI:58349"/>
        <dbReference type="ChEBI" id="CHEBI:176808"/>
        <dbReference type="ChEBI" id="CHEBI:176810"/>
    </reaction>
    <physiologicalReaction direction="left-to-right" evidence="9">
        <dbReference type="Rhea" id="RHEA:68037"/>
    </physiologicalReaction>
</comment>
<organism evidence="18 19">
    <name type="scientific">Bugula neritina</name>
    <name type="common">Brown bryozoan</name>
    <name type="synonym">Sertularia neritina</name>
    <dbReference type="NCBI Taxonomy" id="10212"/>
    <lineage>
        <taxon>Eukaryota</taxon>
        <taxon>Metazoa</taxon>
        <taxon>Spiralia</taxon>
        <taxon>Lophotrochozoa</taxon>
        <taxon>Bryozoa</taxon>
        <taxon>Gymnolaemata</taxon>
        <taxon>Cheilostomatida</taxon>
        <taxon>Flustrina</taxon>
        <taxon>Buguloidea</taxon>
        <taxon>Bugulidae</taxon>
        <taxon>Bugula</taxon>
    </lineage>
</organism>
<dbReference type="AlphaFoldDB" id="A0A7J7JIL4"/>
<evidence type="ECO:0000256" key="5">
    <source>
        <dbReference type="ARBA" id="ARBA00093190"/>
    </source>
</evidence>
<dbReference type="GO" id="GO:0050241">
    <property type="term" value="F:pyrroline-2-carboxylate reductase activity"/>
    <property type="evidence" value="ECO:0007669"/>
    <property type="project" value="UniProtKB-EC"/>
</dbReference>